<accession>A0AA38R918</accession>
<gene>
    <name evidence="2" type="ORF">NKR23_g12043</name>
</gene>
<comment type="caution">
    <text evidence="2">The sequence shown here is derived from an EMBL/GenBank/DDBJ whole genome shotgun (WGS) entry which is preliminary data.</text>
</comment>
<feature type="region of interest" description="Disordered" evidence="1">
    <location>
        <begin position="1"/>
        <end position="32"/>
    </location>
</feature>
<evidence type="ECO:0000313" key="3">
    <source>
        <dbReference type="Proteomes" id="UP001174694"/>
    </source>
</evidence>
<evidence type="ECO:0008006" key="4">
    <source>
        <dbReference type="Google" id="ProtNLM"/>
    </source>
</evidence>
<evidence type="ECO:0000256" key="1">
    <source>
        <dbReference type="SAM" id="MobiDB-lite"/>
    </source>
</evidence>
<dbReference type="AlphaFoldDB" id="A0AA38R918"/>
<organism evidence="2 3">
    <name type="scientific">Pleurostoma richardsiae</name>
    <dbReference type="NCBI Taxonomy" id="41990"/>
    <lineage>
        <taxon>Eukaryota</taxon>
        <taxon>Fungi</taxon>
        <taxon>Dikarya</taxon>
        <taxon>Ascomycota</taxon>
        <taxon>Pezizomycotina</taxon>
        <taxon>Sordariomycetes</taxon>
        <taxon>Sordariomycetidae</taxon>
        <taxon>Calosphaeriales</taxon>
        <taxon>Pleurostomataceae</taxon>
        <taxon>Pleurostoma</taxon>
    </lineage>
</organism>
<dbReference type="EMBL" id="JANBVO010000079">
    <property type="protein sequence ID" value="KAJ9130771.1"/>
    <property type="molecule type" value="Genomic_DNA"/>
</dbReference>
<proteinExistence type="predicted"/>
<sequence length="69" mass="7302">MSETENEKKISAAPRVHEDASSCAEGHVGDIEGGSSIRELHRTFTSRHIQMICLGGCIGSGIFISTGKA</sequence>
<dbReference type="Proteomes" id="UP001174694">
    <property type="component" value="Unassembled WGS sequence"/>
</dbReference>
<keyword evidence="3" id="KW-1185">Reference proteome</keyword>
<reference evidence="2" key="1">
    <citation type="submission" date="2022-07" db="EMBL/GenBank/DDBJ databases">
        <title>Fungi with potential for degradation of polypropylene.</title>
        <authorList>
            <person name="Gostincar C."/>
        </authorList>
    </citation>
    <scope>NUCLEOTIDE SEQUENCE</scope>
    <source>
        <strain evidence="2">EXF-13308</strain>
    </source>
</reference>
<protein>
    <recommendedName>
        <fullName evidence="4">Amino acid permease/ SLC12A domain-containing protein</fullName>
    </recommendedName>
</protein>
<name>A0AA38R918_9PEZI</name>
<evidence type="ECO:0000313" key="2">
    <source>
        <dbReference type="EMBL" id="KAJ9130771.1"/>
    </source>
</evidence>
<feature type="compositionally biased region" description="Basic and acidic residues" evidence="1">
    <location>
        <begin position="1"/>
        <end position="20"/>
    </location>
</feature>